<accession>A0A4D6M1R7</accession>
<evidence type="ECO:0000313" key="1">
    <source>
        <dbReference type="EMBL" id="QCD93984.1"/>
    </source>
</evidence>
<dbReference type="Proteomes" id="UP000501690">
    <property type="component" value="Linkage Group LG5"/>
</dbReference>
<organism evidence="1 2">
    <name type="scientific">Vigna unguiculata</name>
    <name type="common">Cowpea</name>
    <dbReference type="NCBI Taxonomy" id="3917"/>
    <lineage>
        <taxon>Eukaryota</taxon>
        <taxon>Viridiplantae</taxon>
        <taxon>Streptophyta</taxon>
        <taxon>Embryophyta</taxon>
        <taxon>Tracheophyta</taxon>
        <taxon>Spermatophyta</taxon>
        <taxon>Magnoliopsida</taxon>
        <taxon>eudicotyledons</taxon>
        <taxon>Gunneridae</taxon>
        <taxon>Pentapetalae</taxon>
        <taxon>rosids</taxon>
        <taxon>fabids</taxon>
        <taxon>Fabales</taxon>
        <taxon>Fabaceae</taxon>
        <taxon>Papilionoideae</taxon>
        <taxon>50 kb inversion clade</taxon>
        <taxon>NPAAA clade</taxon>
        <taxon>indigoferoid/millettioid clade</taxon>
        <taxon>Phaseoleae</taxon>
        <taxon>Vigna</taxon>
    </lineage>
</organism>
<sequence>MQVQQRFHLARPTRRQAKLFQTAWRYPLSARRQRPPDLTVFSSPPSGAHRAARRLLSADPLAKAIAWRLSVDRQAPYQKHSAAGLWEVQKRIAEGLVLVCRLAGLFYPPGDDVGQP</sequence>
<proteinExistence type="predicted"/>
<keyword evidence="2" id="KW-1185">Reference proteome</keyword>
<dbReference type="EMBL" id="CP039349">
    <property type="protein sequence ID" value="QCD93984.1"/>
    <property type="molecule type" value="Genomic_DNA"/>
</dbReference>
<name>A0A4D6M1R7_VIGUN</name>
<gene>
    <name evidence="1" type="ORF">DEO72_LG5g2062</name>
</gene>
<reference evidence="1 2" key="1">
    <citation type="submission" date="2019-04" db="EMBL/GenBank/DDBJ databases">
        <title>An improved genome assembly and genetic linkage map for asparagus bean, Vigna unguiculata ssp. sesquipedialis.</title>
        <authorList>
            <person name="Xia Q."/>
            <person name="Zhang R."/>
            <person name="Dong Y."/>
        </authorList>
    </citation>
    <scope>NUCLEOTIDE SEQUENCE [LARGE SCALE GENOMIC DNA]</scope>
    <source>
        <tissue evidence="1">Leaf</tissue>
    </source>
</reference>
<protein>
    <submittedName>
        <fullName evidence="1">Uncharacterized protein</fullName>
    </submittedName>
</protein>
<evidence type="ECO:0000313" key="2">
    <source>
        <dbReference type="Proteomes" id="UP000501690"/>
    </source>
</evidence>
<dbReference type="AlphaFoldDB" id="A0A4D6M1R7"/>